<dbReference type="InterPro" id="IPR001670">
    <property type="entry name" value="ADH_Fe/GldA"/>
</dbReference>
<protein>
    <recommendedName>
        <fullName evidence="2">Alcohol dehydrogenase iron-type/glycerol dehydrogenase GldA domain-containing protein</fullName>
    </recommendedName>
</protein>
<sequence>MTLNTFQFNTTPGLRFGSGQAKDSCKEISKKLGPRILFITDKGLMSLGLTKPTIEELNKIGSVEIFDEVESDPSRKTLLSAIEIGKKFNATGVIGFG</sequence>
<dbReference type="EMBL" id="UINC01206279">
    <property type="protein sequence ID" value="SVE27835.1"/>
    <property type="molecule type" value="Genomic_DNA"/>
</dbReference>
<dbReference type="PANTHER" id="PTHR11496:SF83">
    <property type="entry name" value="HYDROXYACID-OXOACID TRANSHYDROGENASE, MITOCHONDRIAL"/>
    <property type="match status" value="1"/>
</dbReference>
<gene>
    <name evidence="3" type="ORF">METZ01_LOCUS480689</name>
</gene>
<dbReference type="SUPFAM" id="SSF56796">
    <property type="entry name" value="Dehydroquinate synthase-like"/>
    <property type="match status" value="1"/>
</dbReference>
<proteinExistence type="predicted"/>
<feature type="non-terminal residue" evidence="3">
    <location>
        <position position="97"/>
    </location>
</feature>
<reference evidence="3" key="1">
    <citation type="submission" date="2018-05" db="EMBL/GenBank/DDBJ databases">
        <authorList>
            <person name="Lanie J.A."/>
            <person name="Ng W.-L."/>
            <person name="Kazmierczak K.M."/>
            <person name="Andrzejewski T.M."/>
            <person name="Davidsen T.M."/>
            <person name="Wayne K.J."/>
            <person name="Tettelin H."/>
            <person name="Glass J.I."/>
            <person name="Rusch D."/>
            <person name="Podicherti R."/>
            <person name="Tsui H.-C.T."/>
            <person name="Winkler M.E."/>
        </authorList>
    </citation>
    <scope>NUCLEOTIDE SEQUENCE</scope>
</reference>
<keyword evidence="1" id="KW-0560">Oxidoreductase</keyword>
<organism evidence="3">
    <name type="scientific">marine metagenome</name>
    <dbReference type="NCBI Taxonomy" id="408172"/>
    <lineage>
        <taxon>unclassified sequences</taxon>
        <taxon>metagenomes</taxon>
        <taxon>ecological metagenomes</taxon>
    </lineage>
</organism>
<dbReference type="GO" id="GO:0046872">
    <property type="term" value="F:metal ion binding"/>
    <property type="evidence" value="ECO:0007669"/>
    <property type="project" value="InterPro"/>
</dbReference>
<dbReference type="PANTHER" id="PTHR11496">
    <property type="entry name" value="ALCOHOL DEHYDROGENASE"/>
    <property type="match status" value="1"/>
</dbReference>
<dbReference type="GO" id="GO:0004022">
    <property type="term" value="F:alcohol dehydrogenase (NAD+) activity"/>
    <property type="evidence" value="ECO:0007669"/>
    <property type="project" value="TreeGrafter"/>
</dbReference>
<evidence type="ECO:0000259" key="2">
    <source>
        <dbReference type="Pfam" id="PF00465"/>
    </source>
</evidence>
<evidence type="ECO:0000313" key="3">
    <source>
        <dbReference type="EMBL" id="SVE27835.1"/>
    </source>
</evidence>
<dbReference type="InterPro" id="IPR039697">
    <property type="entry name" value="Alcohol_dehydrogenase_Fe"/>
</dbReference>
<dbReference type="Gene3D" id="3.40.50.1970">
    <property type="match status" value="1"/>
</dbReference>
<dbReference type="AlphaFoldDB" id="A0A383C869"/>
<dbReference type="Pfam" id="PF00465">
    <property type="entry name" value="Fe-ADH"/>
    <property type="match status" value="1"/>
</dbReference>
<evidence type="ECO:0000256" key="1">
    <source>
        <dbReference type="ARBA" id="ARBA00023002"/>
    </source>
</evidence>
<accession>A0A383C869</accession>
<name>A0A383C869_9ZZZZ</name>
<feature type="domain" description="Alcohol dehydrogenase iron-type/glycerol dehydrogenase GldA" evidence="2">
    <location>
        <begin position="14"/>
        <end position="97"/>
    </location>
</feature>